<reference evidence="2 3" key="1">
    <citation type="journal article" date="2009" name="Science">
        <title>Green evolution and dynamic adaptations revealed by genomes of the marine picoeukaryotes Micromonas.</title>
        <authorList>
            <person name="Worden A.Z."/>
            <person name="Lee J.H."/>
            <person name="Mock T."/>
            <person name="Rouze P."/>
            <person name="Simmons M.P."/>
            <person name="Aerts A.L."/>
            <person name="Allen A.E."/>
            <person name="Cuvelier M.L."/>
            <person name="Derelle E."/>
            <person name="Everett M.V."/>
            <person name="Foulon E."/>
            <person name="Grimwood J."/>
            <person name="Gundlach H."/>
            <person name="Henrissat B."/>
            <person name="Napoli C."/>
            <person name="McDonald S.M."/>
            <person name="Parker M.S."/>
            <person name="Rombauts S."/>
            <person name="Salamov A."/>
            <person name="Von Dassow P."/>
            <person name="Badger J.H."/>
            <person name="Coutinho P.M."/>
            <person name="Demir E."/>
            <person name="Dubchak I."/>
            <person name="Gentemann C."/>
            <person name="Eikrem W."/>
            <person name="Gready J.E."/>
            <person name="John U."/>
            <person name="Lanier W."/>
            <person name="Lindquist E.A."/>
            <person name="Lucas S."/>
            <person name="Mayer K.F."/>
            <person name="Moreau H."/>
            <person name="Not F."/>
            <person name="Otillar R."/>
            <person name="Panaud O."/>
            <person name="Pangilinan J."/>
            <person name="Paulsen I."/>
            <person name="Piegu B."/>
            <person name="Poliakov A."/>
            <person name="Robbens S."/>
            <person name="Schmutz J."/>
            <person name="Toulza E."/>
            <person name="Wyss T."/>
            <person name="Zelensky A."/>
            <person name="Zhou K."/>
            <person name="Armbrust E.V."/>
            <person name="Bhattacharya D."/>
            <person name="Goodenough U.W."/>
            <person name="Van de Peer Y."/>
            <person name="Grigoriev I.V."/>
        </authorList>
    </citation>
    <scope>NUCLEOTIDE SEQUENCE [LARGE SCALE GENOMIC DNA]</scope>
    <source>
        <strain evidence="2 3">CCMP1545</strain>
    </source>
</reference>
<dbReference type="AlphaFoldDB" id="C1MJS7"/>
<dbReference type="RefSeq" id="XP_003056264.1">
    <property type="nucleotide sequence ID" value="XM_003056218.1"/>
</dbReference>
<dbReference type="GeneID" id="9681889"/>
<keyword evidence="3" id="KW-1185">Reference proteome</keyword>
<gene>
    <name evidence="2" type="ORF">MICPUCDRAFT_55079</name>
</gene>
<dbReference type="KEGG" id="mpp:MICPUCDRAFT_55079"/>
<sequence>MERPSAFLNGESETALSHIANACDQMLDFKETQRRRRRRGRALLESSSVSASSPFNDPCAPQSDMRDRATQRSRMMILTESAKKTMPSSDSFATGIADVARRILSDPCESTPETRGKGVDLVDTLLADAEANKARSVSHWFPYDRDLSMSEEVSVNALGALSSAVAPAVPGYGDKNAALTYAKATDAAKTMMARCLDRTVEGEPTISVVSPEMEINARRAATAATGTDSAVASVSGASTVNVSNDVLRAQGGGGDTMDMKLLSMNFDPHALNQQSSSYGLNGATETLYVASVGGDIEIILRHARVAATESLVVSSVGAGAADVEIRDPAKPVEWKLAVRRGRPGADTCAAGGETRLLPIRPRSRCERRSLRTFPVVTLHPRFPFNV</sequence>
<organism evidence="3">
    <name type="scientific">Micromonas pusilla (strain CCMP1545)</name>
    <name type="common">Picoplanktonic green alga</name>
    <dbReference type="NCBI Taxonomy" id="564608"/>
    <lineage>
        <taxon>Eukaryota</taxon>
        <taxon>Viridiplantae</taxon>
        <taxon>Chlorophyta</taxon>
        <taxon>Mamiellophyceae</taxon>
        <taxon>Mamiellales</taxon>
        <taxon>Mamiellaceae</taxon>
        <taxon>Micromonas</taxon>
    </lineage>
</organism>
<evidence type="ECO:0000313" key="3">
    <source>
        <dbReference type="Proteomes" id="UP000001876"/>
    </source>
</evidence>
<accession>C1MJS7</accession>
<feature type="region of interest" description="Disordered" evidence="1">
    <location>
        <begin position="34"/>
        <end position="69"/>
    </location>
</feature>
<dbReference type="Proteomes" id="UP000001876">
    <property type="component" value="Unassembled WGS sequence"/>
</dbReference>
<name>C1MJS7_MICPC</name>
<evidence type="ECO:0000256" key="1">
    <source>
        <dbReference type="SAM" id="MobiDB-lite"/>
    </source>
</evidence>
<dbReference type="EMBL" id="GG663736">
    <property type="protein sequence ID" value="EEH59640.1"/>
    <property type="molecule type" value="Genomic_DNA"/>
</dbReference>
<proteinExistence type="predicted"/>
<evidence type="ECO:0000313" key="2">
    <source>
        <dbReference type="EMBL" id="EEH59640.1"/>
    </source>
</evidence>
<protein>
    <submittedName>
        <fullName evidence="2">Predicted protein</fullName>
    </submittedName>
</protein>